<accession>A0A2X3CAS8</accession>
<dbReference type="InterPro" id="IPR005119">
    <property type="entry name" value="LysR_subst-bd"/>
</dbReference>
<reference evidence="5 6" key="1">
    <citation type="submission" date="2018-06" db="EMBL/GenBank/DDBJ databases">
        <authorList>
            <consortium name="Pathogen Informatics"/>
            <person name="Doyle S."/>
        </authorList>
    </citation>
    <scope>NUCLEOTIDE SEQUENCE [LARGE SCALE GENOMIC DNA]</scope>
    <source>
        <strain evidence="4 6">NCTC11679</strain>
        <strain evidence="3 5">NCTC9128</strain>
    </source>
</reference>
<evidence type="ECO:0000313" key="3">
    <source>
        <dbReference type="EMBL" id="SQC14032.1"/>
    </source>
</evidence>
<dbReference type="InterPro" id="IPR058163">
    <property type="entry name" value="LysR-type_TF_proteobact-type"/>
</dbReference>
<dbReference type="GO" id="GO:0006351">
    <property type="term" value="P:DNA-templated transcription"/>
    <property type="evidence" value="ECO:0007669"/>
    <property type="project" value="TreeGrafter"/>
</dbReference>
<dbReference type="PANTHER" id="PTHR30537:SF72">
    <property type="entry name" value="LYSR FAMILY TRANSCRIPTIONAL REGULATOR"/>
    <property type="match status" value="1"/>
</dbReference>
<evidence type="ECO:0000259" key="2">
    <source>
        <dbReference type="Pfam" id="PF03466"/>
    </source>
</evidence>
<dbReference type="AlphaFoldDB" id="A0A2X3CAS8"/>
<feature type="domain" description="LysR substrate-binding" evidence="2">
    <location>
        <begin position="2"/>
        <end position="73"/>
    </location>
</feature>
<sequence>MVDDTDAYIQAGIQGLGLIRVASYLAQPYLQSGALVACLEQAASDLPLSLVYPQNRYLPPAVRAFYDWSRRVLQPPHSEA</sequence>
<evidence type="ECO:0000313" key="4">
    <source>
        <dbReference type="EMBL" id="STV64839.1"/>
    </source>
</evidence>
<protein>
    <submittedName>
        <fullName evidence="3">LysR family transcriptional regulator</fullName>
    </submittedName>
</protein>
<dbReference type="GO" id="GO:0043565">
    <property type="term" value="F:sequence-specific DNA binding"/>
    <property type="evidence" value="ECO:0007669"/>
    <property type="project" value="TreeGrafter"/>
</dbReference>
<dbReference type="EMBL" id="UGMG01000001">
    <property type="protein sequence ID" value="STV64839.1"/>
    <property type="molecule type" value="Genomic_DNA"/>
</dbReference>
<evidence type="ECO:0000313" key="5">
    <source>
        <dbReference type="Proteomes" id="UP000251088"/>
    </source>
</evidence>
<evidence type="ECO:0000256" key="1">
    <source>
        <dbReference type="ARBA" id="ARBA00009437"/>
    </source>
</evidence>
<dbReference type="PANTHER" id="PTHR30537">
    <property type="entry name" value="HTH-TYPE TRANSCRIPTIONAL REGULATOR"/>
    <property type="match status" value="1"/>
</dbReference>
<gene>
    <name evidence="4" type="ORF">NCTC11679_03157</name>
    <name evidence="3" type="ORF">NCTC9128_02112</name>
</gene>
<organism evidence="3 5">
    <name type="scientific">Klebsiella pneumoniae</name>
    <dbReference type="NCBI Taxonomy" id="573"/>
    <lineage>
        <taxon>Bacteria</taxon>
        <taxon>Pseudomonadati</taxon>
        <taxon>Pseudomonadota</taxon>
        <taxon>Gammaproteobacteria</taxon>
        <taxon>Enterobacterales</taxon>
        <taxon>Enterobacteriaceae</taxon>
        <taxon>Klebsiella/Raoultella group</taxon>
        <taxon>Klebsiella</taxon>
        <taxon>Klebsiella pneumoniae complex</taxon>
    </lineage>
</organism>
<comment type="similarity">
    <text evidence="1">Belongs to the LysR transcriptional regulatory family.</text>
</comment>
<evidence type="ECO:0000313" key="6">
    <source>
        <dbReference type="Proteomes" id="UP000255239"/>
    </source>
</evidence>
<name>A0A2X3CAS8_KLEPN</name>
<proteinExistence type="inferred from homology"/>
<dbReference type="Proteomes" id="UP000255239">
    <property type="component" value="Unassembled WGS sequence"/>
</dbReference>
<dbReference type="EMBL" id="UAWN01000011">
    <property type="protein sequence ID" value="SQC14032.1"/>
    <property type="molecule type" value="Genomic_DNA"/>
</dbReference>
<dbReference type="SUPFAM" id="SSF53850">
    <property type="entry name" value="Periplasmic binding protein-like II"/>
    <property type="match status" value="1"/>
</dbReference>
<dbReference type="GO" id="GO:0003700">
    <property type="term" value="F:DNA-binding transcription factor activity"/>
    <property type="evidence" value="ECO:0007669"/>
    <property type="project" value="TreeGrafter"/>
</dbReference>
<dbReference type="Proteomes" id="UP000251088">
    <property type="component" value="Unassembled WGS sequence"/>
</dbReference>
<dbReference type="Pfam" id="PF03466">
    <property type="entry name" value="LysR_substrate"/>
    <property type="match status" value="1"/>
</dbReference>
<dbReference type="Gene3D" id="3.40.190.290">
    <property type="match status" value="1"/>
</dbReference>